<feature type="signal peptide" evidence="2">
    <location>
        <begin position="1"/>
        <end position="25"/>
    </location>
</feature>
<evidence type="ECO:0000256" key="2">
    <source>
        <dbReference type="SAM" id="SignalP"/>
    </source>
</evidence>
<evidence type="ECO:0000313" key="3">
    <source>
        <dbReference type="EMBL" id="AWT50612.1"/>
    </source>
</evidence>
<sequence>MSLVLGYYVVSILVHFLNQINGAHSQERIIRSSIRSMLENQLSPDFYPTRGRRAKSSEEEVDEPPFWAQRGRSLDVLSRTWPRNVELSSSNSLEDLPNFWASSGHQSPGNDKEIPFWANRGRSVLPSDCIDPNYSLAYAEEPRVVVIERRDNSDDDHNYSNFWASRGRRDQYGLMKHRLNKAIWKRNTIKLTRGNEKPSKYDERKPLSGDNGDH</sequence>
<keyword evidence="2" id="KW-0732">Signal</keyword>
<proteinExistence type="evidence at transcript level"/>
<reference evidence="3" key="1">
    <citation type="submission" date="2017-11" db="EMBL/GenBank/DDBJ databases">
        <title>Characterization and expression profiling of neuropeptides and their receptors in the Asian Citrus Psyllid, Diaphorina citri.</title>
        <authorList>
            <person name="Wang Z."/>
            <person name="Zeng X."/>
        </authorList>
    </citation>
    <scope>NUCLEOTIDE SEQUENCE</scope>
</reference>
<organism evidence="3">
    <name type="scientific">Diaphorina citri</name>
    <name type="common">Asian citrus psyllid</name>
    <dbReference type="NCBI Taxonomy" id="121845"/>
    <lineage>
        <taxon>Eukaryota</taxon>
        <taxon>Metazoa</taxon>
        <taxon>Ecdysozoa</taxon>
        <taxon>Arthropoda</taxon>
        <taxon>Hexapoda</taxon>
        <taxon>Insecta</taxon>
        <taxon>Pterygota</taxon>
        <taxon>Neoptera</taxon>
        <taxon>Paraneoptera</taxon>
        <taxon>Hemiptera</taxon>
        <taxon>Sternorrhyncha</taxon>
        <taxon>Psylloidea</taxon>
        <taxon>Psyllidae</taxon>
        <taxon>Diaphorininae</taxon>
        <taxon>Diaphorina</taxon>
    </lineage>
</organism>
<dbReference type="EMBL" id="MG550178">
    <property type="protein sequence ID" value="AWT50612.1"/>
    <property type="molecule type" value="mRNA"/>
</dbReference>
<dbReference type="AlphaFoldDB" id="A0A2U9PFR7"/>
<accession>A0A2U9PFR7</accession>
<dbReference type="GO" id="GO:0007218">
    <property type="term" value="P:neuropeptide signaling pathway"/>
    <property type="evidence" value="ECO:0007669"/>
    <property type="project" value="UniProtKB-KW"/>
</dbReference>
<feature type="region of interest" description="Disordered" evidence="1">
    <location>
        <begin position="193"/>
        <end position="214"/>
    </location>
</feature>
<evidence type="ECO:0000256" key="1">
    <source>
        <dbReference type="SAM" id="MobiDB-lite"/>
    </source>
</evidence>
<name>A0A2U9PFR7_DIACI</name>
<protein>
    <submittedName>
        <fullName evidence="3">Neuropeptide NTL</fullName>
    </submittedName>
</protein>
<feature type="chain" id="PRO_5015954843" evidence="2">
    <location>
        <begin position="26"/>
        <end position="214"/>
    </location>
</feature>
<keyword evidence="3" id="KW-0527">Neuropeptide</keyword>